<keyword evidence="1" id="KW-0812">Transmembrane</keyword>
<feature type="transmembrane region" description="Helical" evidence="1">
    <location>
        <begin position="344"/>
        <end position="364"/>
    </location>
</feature>
<keyword evidence="1" id="KW-1133">Transmembrane helix</keyword>
<feature type="transmembrane region" description="Helical" evidence="1">
    <location>
        <begin position="186"/>
        <end position="203"/>
    </location>
</feature>
<gene>
    <name evidence="3" type="ORF">E7272_11130</name>
</gene>
<keyword evidence="1" id="KW-0472">Membrane</keyword>
<feature type="domain" description="Acyltransferase 3" evidence="2">
    <location>
        <begin position="15"/>
        <end position="343"/>
    </location>
</feature>
<evidence type="ECO:0000259" key="2">
    <source>
        <dbReference type="Pfam" id="PF01757"/>
    </source>
</evidence>
<dbReference type="Pfam" id="PF01757">
    <property type="entry name" value="Acyl_transf_3"/>
    <property type="match status" value="1"/>
</dbReference>
<name>A0A927UE02_9FIRM</name>
<comment type="caution">
    <text evidence="3">The sequence shown here is derived from an EMBL/GenBank/DDBJ whole genome shotgun (WGS) entry which is preliminary data.</text>
</comment>
<keyword evidence="3" id="KW-0808">Transferase</keyword>
<feature type="transmembrane region" description="Helical" evidence="1">
    <location>
        <begin position="239"/>
        <end position="260"/>
    </location>
</feature>
<feature type="transmembrane region" description="Helical" evidence="1">
    <location>
        <begin position="313"/>
        <end position="332"/>
    </location>
</feature>
<protein>
    <submittedName>
        <fullName evidence="3">Acyltransferase</fullName>
    </submittedName>
</protein>
<dbReference type="EMBL" id="SVER01000031">
    <property type="protein sequence ID" value="MBE5920378.1"/>
    <property type="molecule type" value="Genomic_DNA"/>
</dbReference>
<feature type="transmembrane region" description="Helical" evidence="1">
    <location>
        <begin position="272"/>
        <end position="292"/>
    </location>
</feature>
<evidence type="ECO:0000313" key="3">
    <source>
        <dbReference type="EMBL" id="MBE5920378.1"/>
    </source>
</evidence>
<proteinExistence type="predicted"/>
<dbReference type="InterPro" id="IPR002656">
    <property type="entry name" value="Acyl_transf_3_dom"/>
</dbReference>
<keyword evidence="3" id="KW-0012">Acyltransferase</keyword>
<accession>A0A927UE02</accession>
<feature type="transmembrane region" description="Helical" evidence="1">
    <location>
        <begin position="61"/>
        <end position="80"/>
    </location>
</feature>
<dbReference type="GO" id="GO:0016747">
    <property type="term" value="F:acyltransferase activity, transferring groups other than amino-acyl groups"/>
    <property type="evidence" value="ECO:0007669"/>
    <property type="project" value="InterPro"/>
</dbReference>
<reference evidence="3" key="1">
    <citation type="submission" date="2019-04" db="EMBL/GenBank/DDBJ databases">
        <title>Evolution of Biomass-Degrading Anaerobic Consortia Revealed by Metagenomics.</title>
        <authorList>
            <person name="Peng X."/>
        </authorList>
    </citation>
    <scope>NUCLEOTIDE SEQUENCE</scope>
    <source>
        <strain evidence="3">SIG311</strain>
    </source>
</reference>
<feature type="transmembrane region" description="Helical" evidence="1">
    <location>
        <begin position="21"/>
        <end position="41"/>
    </location>
</feature>
<evidence type="ECO:0000256" key="1">
    <source>
        <dbReference type="SAM" id="Phobius"/>
    </source>
</evidence>
<dbReference type="AlphaFoldDB" id="A0A927UE02"/>
<feature type="transmembrane region" description="Helical" evidence="1">
    <location>
        <begin position="160"/>
        <end position="179"/>
    </location>
</feature>
<dbReference type="Proteomes" id="UP000766246">
    <property type="component" value="Unassembled WGS sequence"/>
</dbReference>
<evidence type="ECO:0000313" key="4">
    <source>
        <dbReference type="Proteomes" id="UP000766246"/>
    </source>
</evidence>
<feature type="transmembrane region" description="Helical" evidence="1">
    <location>
        <begin position="101"/>
        <end position="123"/>
    </location>
</feature>
<sequence length="379" mass="43090">MSENKFKIKNTAGMFDLIKGITMLMVIYVHTYALFPNSFIFKNTYQADLDAMINMHLLPHIALTVYSIFAHSLMPAFFIVSGYGMRKMGIGKSFKKQANTLLIPYLITAALTVALHLCTHYTLYRYLPGSIKETCRIAGGFLLGLSKTSYYFDVKIFSCGPIWFVLSLFWGLIIFNILLTYVPDEFLWYASIGVAFVGWLLSLGNTVPWCISQGAVCAFYICLGYHAKKKKWFTEGVSLKVKAILALIIFLPNAFMRYIGYMDGMADNVYPFGIITIILNGYMGLILIYGFLFLNRFSGVITSFLRKIGRLSIYVLCVHTIEMMGFPYYYFADKWTGNVTVGCLLLYCVRAAIDIVICFVYVAIKNRVLDYMNSKKMES</sequence>
<organism evidence="3 4">
    <name type="scientific">Pseudobutyrivibrio ruminis</name>
    <dbReference type="NCBI Taxonomy" id="46206"/>
    <lineage>
        <taxon>Bacteria</taxon>
        <taxon>Bacillati</taxon>
        <taxon>Bacillota</taxon>
        <taxon>Clostridia</taxon>
        <taxon>Lachnospirales</taxon>
        <taxon>Lachnospiraceae</taxon>
        <taxon>Pseudobutyrivibrio</taxon>
    </lineage>
</organism>
<feature type="transmembrane region" description="Helical" evidence="1">
    <location>
        <begin position="209"/>
        <end position="227"/>
    </location>
</feature>